<dbReference type="Proteomes" id="UP001296967">
    <property type="component" value="Unassembled WGS sequence"/>
</dbReference>
<keyword evidence="4" id="KW-0560">Oxidoreductase</keyword>
<evidence type="ECO:0000256" key="3">
    <source>
        <dbReference type="ARBA" id="ARBA00022827"/>
    </source>
</evidence>
<dbReference type="Gene3D" id="3.90.700.10">
    <property type="entry name" value="Succinate dehydrogenase/fumarate reductase flavoprotein, catalytic domain"/>
    <property type="match status" value="1"/>
</dbReference>
<comment type="caution">
    <text evidence="6">The sequence shown here is derived from an EMBL/GenBank/DDBJ whole genome shotgun (WGS) entry which is preliminary data.</text>
</comment>
<name>A0AAJ0XE75_HALSE</name>
<evidence type="ECO:0000256" key="2">
    <source>
        <dbReference type="ARBA" id="ARBA00022630"/>
    </source>
</evidence>
<dbReference type="SUPFAM" id="SSF56425">
    <property type="entry name" value="Succinate dehydrogenase/fumarate reductase flavoprotein, catalytic domain"/>
    <property type="match status" value="1"/>
</dbReference>
<dbReference type="PRINTS" id="PR00411">
    <property type="entry name" value="PNDRDTASEI"/>
</dbReference>
<protein>
    <submittedName>
        <fullName evidence="6">FAD-binding dehydrogenase</fullName>
    </submittedName>
</protein>
<dbReference type="Pfam" id="PF00890">
    <property type="entry name" value="FAD_binding_2"/>
    <property type="match status" value="1"/>
</dbReference>
<dbReference type="PANTHER" id="PTHR43400">
    <property type="entry name" value="FUMARATE REDUCTASE"/>
    <property type="match status" value="1"/>
</dbReference>
<evidence type="ECO:0000259" key="5">
    <source>
        <dbReference type="Pfam" id="PF00890"/>
    </source>
</evidence>
<organism evidence="6 7">
    <name type="scientific">Halochromatium salexigens</name>
    <name type="common">Chromatium salexigens</name>
    <dbReference type="NCBI Taxonomy" id="49447"/>
    <lineage>
        <taxon>Bacteria</taxon>
        <taxon>Pseudomonadati</taxon>
        <taxon>Pseudomonadota</taxon>
        <taxon>Gammaproteobacteria</taxon>
        <taxon>Chromatiales</taxon>
        <taxon>Chromatiaceae</taxon>
        <taxon>Halochromatium</taxon>
    </lineage>
</organism>
<reference evidence="6" key="2">
    <citation type="journal article" date="2020" name="Microorganisms">
        <title>Osmotic Adaptation and Compatible Solute Biosynthesis of Phototrophic Bacteria as Revealed from Genome Analyses.</title>
        <authorList>
            <person name="Imhoff J.F."/>
            <person name="Rahn T."/>
            <person name="Kunzel S."/>
            <person name="Keller A."/>
            <person name="Neulinger S.C."/>
        </authorList>
    </citation>
    <scope>NUCLEOTIDE SEQUENCE</scope>
    <source>
        <strain evidence="6">DSM 4395</strain>
    </source>
</reference>
<keyword evidence="3" id="KW-0274">FAD</keyword>
<evidence type="ECO:0000256" key="4">
    <source>
        <dbReference type="ARBA" id="ARBA00023002"/>
    </source>
</evidence>
<proteinExistence type="predicted"/>
<dbReference type="InterPro" id="IPR027477">
    <property type="entry name" value="Succ_DH/fumarate_Rdtase_cat_sf"/>
</dbReference>
<reference evidence="6" key="1">
    <citation type="submission" date="2017-05" db="EMBL/GenBank/DDBJ databases">
        <authorList>
            <person name="Imhoff J.F."/>
            <person name="Rahn T."/>
            <person name="Kuenzel S."/>
            <person name="Neulinger S.C."/>
        </authorList>
    </citation>
    <scope>NUCLEOTIDE SEQUENCE</scope>
    <source>
        <strain evidence="6">DSM 4395</strain>
    </source>
</reference>
<gene>
    <name evidence="6" type="ORF">CCR82_00170</name>
</gene>
<evidence type="ECO:0000313" key="6">
    <source>
        <dbReference type="EMBL" id="MBK5928993.1"/>
    </source>
</evidence>
<dbReference type="InterPro" id="IPR003953">
    <property type="entry name" value="FAD-dep_OxRdtase_2_FAD-bd"/>
</dbReference>
<comment type="cofactor">
    <cofactor evidence="1">
        <name>FAD</name>
        <dbReference type="ChEBI" id="CHEBI:57692"/>
    </cofactor>
</comment>
<dbReference type="EMBL" id="NHSF01000005">
    <property type="protein sequence ID" value="MBK5928993.1"/>
    <property type="molecule type" value="Genomic_DNA"/>
</dbReference>
<dbReference type="NCBIfam" id="TIGR02485">
    <property type="entry name" value="CobZ_N-term"/>
    <property type="match status" value="1"/>
</dbReference>
<dbReference type="PANTHER" id="PTHR43400:SF7">
    <property type="entry name" value="FAD-DEPENDENT OXIDOREDUCTASE 2 FAD BINDING DOMAIN-CONTAINING PROTEIN"/>
    <property type="match status" value="1"/>
</dbReference>
<dbReference type="NCBIfam" id="NF006130">
    <property type="entry name" value="PRK08274.1"/>
    <property type="match status" value="1"/>
</dbReference>
<evidence type="ECO:0000313" key="7">
    <source>
        <dbReference type="Proteomes" id="UP001296967"/>
    </source>
</evidence>
<dbReference type="RefSeq" id="WP_201243187.1">
    <property type="nucleotide sequence ID" value="NZ_NHSF01000005.1"/>
</dbReference>
<sequence length="456" mass="47769">MRLSSVCSAILQPDVLVIGGGTAALCAALTARRAGASVLLLERAPAGERGGNSRHSRNFRYVHEGPSPFSAGPYPEAEFRRDLARVAGNDQDPALLRVLIERSRDLPEWLADLGVPLQPVAGGGLPRSRKTAFLLGGGKTMLNALYAAAARLGVVIRYGASVEALRVDGRTVQAVDVSLQGCERGGEQGVSAQGSVHTVNPGATILCSGGAQADRPWLRTHWGASADGFINRGTPHATSIVLRSLLSQGIAAAGDPAAAYLVAVDARSPADDGGIVTRVRSMHAGMVVDRDGQRRYDEGAETGSTRYSAWGQRLAGFPGQIGYLILDQRGLQLEAPSFYPPISAPDVAELAQRLGIPGAALTQTLNAYNATVRPLEPPLFAYPMRPGITFTYHGVAVDAVLRVRLREGGALDNLFAAGMLMAPNLLSRGYLSGLALMIGLATGRAAGEEAARDVLG</sequence>
<dbReference type="InterPro" id="IPR050315">
    <property type="entry name" value="FAD-oxidoreductase_2"/>
</dbReference>
<dbReference type="Gene3D" id="3.50.50.60">
    <property type="entry name" value="FAD/NAD(P)-binding domain"/>
    <property type="match status" value="1"/>
</dbReference>
<accession>A0AAJ0XE75</accession>
<evidence type="ECO:0000256" key="1">
    <source>
        <dbReference type="ARBA" id="ARBA00001974"/>
    </source>
</evidence>
<keyword evidence="2" id="KW-0285">Flavoprotein</keyword>
<feature type="domain" description="FAD-dependent oxidoreductase 2 FAD-binding" evidence="5">
    <location>
        <begin position="14"/>
        <end position="421"/>
    </location>
</feature>
<keyword evidence="7" id="KW-1185">Reference proteome</keyword>
<dbReference type="SUPFAM" id="SSF51905">
    <property type="entry name" value="FAD/NAD(P)-binding domain"/>
    <property type="match status" value="1"/>
</dbReference>
<dbReference type="GO" id="GO:0016491">
    <property type="term" value="F:oxidoreductase activity"/>
    <property type="evidence" value="ECO:0007669"/>
    <property type="project" value="UniProtKB-KW"/>
</dbReference>
<dbReference type="InterPro" id="IPR036188">
    <property type="entry name" value="FAD/NAD-bd_sf"/>
</dbReference>
<dbReference type="AlphaFoldDB" id="A0AAJ0XE75"/>
<dbReference type="InterPro" id="IPR012831">
    <property type="entry name" value="CobZ"/>
</dbReference>